<evidence type="ECO:0000313" key="3">
    <source>
        <dbReference type="EMBL" id="AFL53368.1"/>
    </source>
</evidence>
<accession>I3XBW2</accession>
<dbReference type="eggNOG" id="COG1028">
    <property type="taxonomic scope" value="Bacteria"/>
</dbReference>
<dbReference type="Proteomes" id="UP000006180">
    <property type="component" value="Chromosome"/>
</dbReference>
<dbReference type="STRING" id="1185652.USDA257_c48330"/>
<evidence type="ECO:0000313" key="4">
    <source>
        <dbReference type="Proteomes" id="UP000006180"/>
    </source>
</evidence>
<dbReference type="EMBL" id="CP003563">
    <property type="protein sequence ID" value="AFL53368.1"/>
    <property type="molecule type" value="Genomic_DNA"/>
</dbReference>
<dbReference type="EC" id="1.1.1.100" evidence="3"/>
<comment type="similarity">
    <text evidence="1">Belongs to the short-chain dehydrogenases/reductases (SDR) family.</text>
</comment>
<keyword evidence="2 3" id="KW-0560">Oxidoreductase</keyword>
<evidence type="ECO:0000256" key="2">
    <source>
        <dbReference type="ARBA" id="ARBA00023002"/>
    </source>
</evidence>
<dbReference type="HOGENOM" id="CLU_010194_1_0_5"/>
<dbReference type="PANTHER" id="PTHR24321">
    <property type="entry name" value="DEHYDROGENASES, SHORT CHAIN"/>
    <property type="match status" value="1"/>
</dbReference>
<dbReference type="RefSeq" id="WP_014765491.1">
    <property type="nucleotide sequence ID" value="NC_018000.1"/>
</dbReference>
<dbReference type="InterPro" id="IPR020904">
    <property type="entry name" value="Sc_DH/Rdtase_CS"/>
</dbReference>
<dbReference type="InterPro" id="IPR002347">
    <property type="entry name" value="SDR_fam"/>
</dbReference>
<dbReference type="GO" id="GO:0004316">
    <property type="term" value="F:3-oxoacyl-[acyl-carrier-protein] reductase (NADPH) activity"/>
    <property type="evidence" value="ECO:0007669"/>
    <property type="project" value="UniProtKB-EC"/>
</dbReference>
<dbReference type="PRINTS" id="PR00080">
    <property type="entry name" value="SDRFAMILY"/>
</dbReference>
<dbReference type="PANTHER" id="PTHR24321:SF8">
    <property type="entry name" value="ESTRADIOL 17-BETA-DEHYDROGENASE 8-RELATED"/>
    <property type="match status" value="1"/>
</dbReference>
<dbReference type="KEGG" id="sfd:USDA257_c48330"/>
<evidence type="ECO:0000256" key="1">
    <source>
        <dbReference type="ARBA" id="ARBA00006484"/>
    </source>
</evidence>
<dbReference type="InterPro" id="IPR036291">
    <property type="entry name" value="NAD(P)-bd_dom_sf"/>
</dbReference>
<gene>
    <name evidence="3" type="primary">fabG11</name>
    <name evidence="3" type="ORF">USDA257_c48330</name>
</gene>
<name>I3XBW2_SINF2</name>
<dbReference type="PROSITE" id="PS00061">
    <property type="entry name" value="ADH_SHORT"/>
    <property type="match status" value="1"/>
</dbReference>
<dbReference type="Gene3D" id="3.40.50.720">
    <property type="entry name" value="NAD(P)-binding Rossmann-like Domain"/>
    <property type="match status" value="1"/>
</dbReference>
<protein>
    <submittedName>
        <fullName evidence="3">3-oxoacyl-[acyl-carrier-protein] reductase FabG</fullName>
        <ecNumber evidence="3">1.1.1.100</ecNumber>
    </submittedName>
</protein>
<dbReference type="PRINTS" id="PR00081">
    <property type="entry name" value="GDHRDH"/>
</dbReference>
<dbReference type="PATRIC" id="fig|1185652.3.peg.5012"/>
<dbReference type="FunFam" id="3.40.50.720:FF:000084">
    <property type="entry name" value="Short-chain dehydrogenase reductase"/>
    <property type="match status" value="1"/>
</dbReference>
<dbReference type="NCBIfam" id="NF005559">
    <property type="entry name" value="PRK07231.1"/>
    <property type="match status" value="1"/>
</dbReference>
<reference evidence="3 4" key="1">
    <citation type="journal article" date="2012" name="J. Bacteriol.">
        <title>Complete genome sequence of the broad-host-range strain Sinorhizobium fredii USDA257.</title>
        <authorList>
            <person name="Schuldes J."/>
            <person name="Rodriguez Orbegoso M."/>
            <person name="Schmeisser C."/>
            <person name="Krishnan H.B."/>
            <person name="Daniel R."/>
            <person name="Streit W.R."/>
        </authorList>
    </citation>
    <scope>NUCLEOTIDE SEQUENCE [LARGE SCALE GENOMIC DNA]</scope>
    <source>
        <strain evidence="3 4">USDA 257</strain>
    </source>
</reference>
<sequence>MRLEGKVAAITGAAKGIGLAIADKFVAEGAKVVMGDIDAEVLAQEAGRLGMPYDVGDAGMKADADRLVVRTVEAFGRIDIMVSNAGITNKPAEFVDLPEEEFDRVIRINLKSQFLTGQAAARQMIAQGGGGVIINMSSVNSRLAIPTLTPYAVSKAGSTQLTNVMAISLGGHGIRVNAIGPGTILTELGRKAVLGDEAARVRALSRTPIRRFGTPEEVATVALFLATDDSSYITGQTIYPDGGRLGLNYTVPVE</sequence>
<dbReference type="AlphaFoldDB" id="I3XBW2"/>
<dbReference type="SUPFAM" id="SSF51735">
    <property type="entry name" value="NAD(P)-binding Rossmann-fold domains"/>
    <property type="match status" value="1"/>
</dbReference>
<dbReference type="CDD" id="cd05233">
    <property type="entry name" value="SDR_c"/>
    <property type="match status" value="1"/>
</dbReference>
<dbReference type="Pfam" id="PF13561">
    <property type="entry name" value="adh_short_C2"/>
    <property type="match status" value="1"/>
</dbReference>
<proteinExistence type="inferred from homology"/>
<organism evidence="3 4">
    <name type="scientific">Sinorhizobium fredii (strain USDA 257)</name>
    <dbReference type="NCBI Taxonomy" id="1185652"/>
    <lineage>
        <taxon>Bacteria</taxon>
        <taxon>Pseudomonadati</taxon>
        <taxon>Pseudomonadota</taxon>
        <taxon>Alphaproteobacteria</taxon>
        <taxon>Hyphomicrobiales</taxon>
        <taxon>Rhizobiaceae</taxon>
        <taxon>Sinorhizobium/Ensifer group</taxon>
        <taxon>Sinorhizobium</taxon>
    </lineage>
</organism>